<evidence type="ECO:0000313" key="3">
    <source>
        <dbReference type="Proteomes" id="UP001597011"/>
    </source>
</evidence>
<comment type="caution">
    <text evidence="2">The sequence shown here is derived from an EMBL/GenBank/DDBJ whole genome shotgun (WGS) entry which is preliminary data.</text>
</comment>
<dbReference type="Proteomes" id="UP001597011">
    <property type="component" value="Unassembled WGS sequence"/>
</dbReference>
<accession>A0ABW3BNK5</accession>
<evidence type="ECO:0000259" key="1">
    <source>
        <dbReference type="Pfam" id="PF12867"/>
    </source>
</evidence>
<name>A0ABW3BNK5_9FLAO</name>
<dbReference type="Gene3D" id="1.20.120.450">
    <property type="entry name" value="dinb family like domain"/>
    <property type="match status" value="1"/>
</dbReference>
<proteinExistence type="predicted"/>
<evidence type="ECO:0000313" key="2">
    <source>
        <dbReference type="EMBL" id="MFD0834595.1"/>
    </source>
</evidence>
<reference evidence="3" key="1">
    <citation type="journal article" date="2019" name="Int. J. Syst. Evol. Microbiol.">
        <title>The Global Catalogue of Microorganisms (GCM) 10K type strain sequencing project: providing services to taxonomists for standard genome sequencing and annotation.</title>
        <authorList>
            <consortium name="The Broad Institute Genomics Platform"/>
            <consortium name="The Broad Institute Genome Sequencing Center for Infectious Disease"/>
            <person name="Wu L."/>
            <person name="Ma J."/>
        </authorList>
    </citation>
    <scope>NUCLEOTIDE SEQUENCE [LARGE SCALE GENOMIC DNA]</scope>
    <source>
        <strain evidence="3">CCUG 60529</strain>
    </source>
</reference>
<dbReference type="InterPro" id="IPR024775">
    <property type="entry name" value="DinB-like"/>
</dbReference>
<gene>
    <name evidence="2" type="ORF">ACFQ0I_02360</name>
</gene>
<dbReference type="InterPro" id="IPR034660">
    <property type="entry name" value="DinB/YfiT-like"/>
</dbReference>
<dbReference type="SUPFAM" id="SSF109854">
    <property type="entry name" value="DinB/YfiT-like putative metalloenzymes"/>
    <property type="match status" value="1"/>
</dbReference>
<sequence length="154" mass="17486">MHFTLEVLPNTRKAFNNFIESCSLQDLNKIPKGFNNNIIWNIGHIVVIQQILVYKLSGLPMLVSDALVDKYKRGSKPEGDVTQEDVNELKDLLFTTIDKTKVDYAKNVFKNFTPYTVTTTGNTLSSIDDAFNFVLFHEGLHFGYVLALLRAIKD</sequence>
<dbReference type="EMBL" id="JBHTIB010000002">
    <property type="protein sequence ID" value="MFD0834595.1"/>
    <property type="molecule type" value="Genomic_DNA"/>
</dbReference>
<dbReference type="RefSeq" id="WP_379939000.1">
    <property type="nucleotide sequence ID" value="NZ_JBHTIB010000002.1"/>
</dbReference>
<feature type="domain" description="DinB-like" evidence="1">
    <location>
        <begin position="11"/>
        <end position="144"/>
    </location>
</feature>
<organism evidence="2 3">
    <name type="scientific">Mariniflexile aquimaris</name>
    <dbReference type="NCBI Taxonomy" id="881009"/>
    <lineage>
        <taxon>Bacteria</taxon>
        <taxon>Pseudomonadati</taxon>
        <taxon>Bacteroidota</taxon>
        <taxon>Flavobacteriia</taxon>
        <taxon>Flavobacteriales</taxon>
        <taxon>Flavobacteriaceae</taxon>
        <taxon>Mariniflexile</taxon>
    </lineage>
</organism>
<keyword evidence="3" id="KW-1185">Reference proteome</keyword>
<dbReference type="Pfam" id="PF12867">
    <property type="entry name" value="DinB_2"/>
    <property type="match status" value="1"/>
</dbReference>
<protein>
    <submittedName>
        <fullName evidence="2">DinB family protein</fullName>
    </submittedName>
</protein>